<organism evidence="2">
    <name type="scientific">Eutreptiella gymnastica</name>
    <dbReference type="NCBI Taxonomy" id="73025"/>
    <lineage>
        <taxon>Eukaryota</taxon>
        <taxon>Discoba</taxon>
        <taxon>Euglenozoa</taxon>
        <taxon>Euglenida</taxon>
        <taxon>Spirocuta</taxon>
        <taxon>Euglenophyceae</taxon>
        <taxon>Eutreptiales</taxon>
        <taxon>Eutreptiaceae</taxon>
        <taxon>Eutreptiella</taxon>
    </lineage>
</organism>
<name>A0A7S1N786_9EUGL</name>
<evidence type="ECO:0000256" key="1">
    <source>
        <dbReference type="SAM" id="MobiDB-lite"/>
    </source>
</evidence>
<dbReference type="EMBL" id="HBGA01034417">
    <property type="protein sequence ID" value="CAD9001387.1"/>
    <property type="molecule type" value="Transcribed_RNA"/>
</dbReference>
<proteinExistence type="predicted"/>
<reference evidence="2" key="1">
    <citation type="submission" date="2021-01" db="EMBL/GenBank/DDBJ databases">
        <authorList>
            <person name="Corre E."/>
            <person name="Pelletier E."/>
            <person name="Niang G."/>
            <person name="Scheremetjew M."/>
            <person name="Finn R."/>
            <person name="Kale V."/>
            <person name="Holt S."/>
            <person name="Cochrane G."/>
            <person name="Meng A."/>
            <person name="Brown T."/>
            <person name="Cohen L."/>
        </authorList>
    </citation>
    <scope>NUCLEOTIDE SEQUENCE</scope>
    <source>
        <strain evidence="2">NIES-381</strain>
    </source>
</reference>
<dbReference type="AlphaFoldDB" id="A0A7S1N786"/>
<gene>
    <name evidence="2" type="ORF">EGYM00392_LOCUS12466</name>
</gene>
<protein>
    <submittedName>
        <fullName evidence="2">Uncharacterized protein</fullName>
    </submittedName>
</protein>
<accession>A0A7S1N786</accession>
<evidence type="ECO:0000313" key="2">
    <source>
        <dbReference type="EMBL" id="CAD9001387.1"/>
    </source>
</evidence>
<sequence length="120" mass="13642">MSAPPGAGGHRRRFWLAWWGRDCQYRLSQVYERARVIAKHSVRHCPLYMHIPPGGLLPPATRMRSPNRYESPASSTPRAPATQPIGVEVRWVQRYTWVCIKCASHILPLSFNLAPSVPKV</sequence>
<feature type="region of interest" description="Disordered" evidence="1">
    <location>
        <begin position="61"/>
        <end position="81"/>
    </location>
</feature>